<evidence type="ECO:0000313" key="6">
    <source>
        <dbReference type="Proteomes" id="UP000007881"/>
    </source>
</evidence>
<evidence type="ECO:0000256" key="4">
    <source>
        <dbReference type="SAM" id="MobiDB-lite"/>
    </source>
</evidence>
<evidence type="ECO:0000256" key="1">
    <source>
        <dbReference type="ARBA" id="ARBA00022679"/>
    </source>
</evidence>
<evidence type="ECO:0008006" key="7">
    <source>
        <dbReference type="Google" id="ProtNLM"/>
    </source>
</evidence>
<evidence type="ECO:0000256" key="2">
    <source>
        <dbReference type="ARBA" id="ARBA00022737"/>
    </source>
</evidence>
<dbReference type="RefSeq" id="WP_014435793.1">
    <property type="nucleotide sequence ID" value="NC_017080.1"/>
</dbReference>
<dbReference type="EMBL" id="AP012338">
    <property type="protein sequence ID" value="BAM02573.1"/>
    <property type="molecule type" value="Genomic_DNA"/>
</dbReference>
<keyword evidence="1" id="KW-0808">Transferase</keyword>
<name>I0IBD5_PHYMF</name>
<keyword evidence="2" id="KW-0677">Repeat</keyword>
<dbReference type="KEGG" id="phm:PSMK_04140"/>
<dbReference type="AlphaFoldDB" id="I0IBD5"/>
<dbReference type="InterPro" id="IPR011004">
    <property type="entry name" value="Trimer_LpxA-like_sf"/>
</dbReference>
<dbReference type="eggNOG" id="COG0110">
    <property type="taxonomic scope" value="Bacteria"/>
</dbReference>
<dbReference type="STRING" id="1142394.PSMK_04140"/>
<dbReference type="GO" id="GO:0016746">
    <property type="term" value="F:acyltransferase activity"/>
    <property type="evidence" value="ECO:0007669"/>
    <property type="project" value="UniProtKB-KW"/>
</dbReference>
<dbReference type="CDD" id="cd04647">
    <property type="entry name" value="LbH_MAT_like"/>
    <property type="match status" value="1"/>
</dbReference>
<organism evidence="5 6">
    <name type="scientific">Phycisphaera mikurensis (strain NBRC 102666 / KCTC 22515 / FYK2301M01)</name>
    <dbReference type="NCBI Taxonomy" id="1142394"/>
    <lineage>
        <taxon>Bacteria</taxon>
        <taxon>Pseudomonadati</taxon>
        <taxon>Planctomycetota</taxon>
        <taxon>Phycisphaerae</taxon>
        <taxon>Phycisphaerales</taxon>
        <taxon>Phycisphaeraceae</taxon>
        <taxon>Phycisphaera</taxon>
    </lineage>
</organism>
<proteinExistence type="predicted"/>
<dbReference type="Gene3D" id="2.160.10.10">
    <property type="entry name" value="Hexapeptide repeat proteins"/>
    <property type="match status" value="1"/>
</dbReference>
<dbReference type="PANTHER" id="PTHR23416">
    <property type="entry name" value="SIALIC ACID SYNTHASE-RELATED"/>
    <property type="match status" value="1"/>
</dbReference>
<dbReference type="Proteomes" id="UP000007881">
    <property type="component" value="Chromosome"/>
</dbReference>
<dbReference type="SUPFAM" id="SSF51161">
    <property type="entry name" value="Trimeric LpxA-like enzymes"/>
    <property type="match status" value="2"/>
</dbReference>
<dbReference type="InterPro" id="IPR051159">
    <property type="entry name" value="Hexapeptide_acetyltransf"/>
</dbReference>
<evidence type="ECO:0000256" key="3">
    <source>
        <dbReference type="ARBA" id="ARBA00023315"/>
    </source>
</evidence>
<sequence length="282" mass="28833">MHPPPAEADEDAAPAPSGGDRRDPGRAGDSAFRALLRDRRLPAWRKYTGLVIGRPGLLRLLWHEAVILACGDLPGALGLLLRGWLFPTLLGACGDKPVFGRGITLRHPHRIRLGDRVIVDDRCVLDAKGGHAVAIDLGDDVILGRNSSLICKTTSGTAGVDAADPGGRIVLGPRANVSLNCTLISESSLVLGPKVLVAGHCYVIAGGNHGVAPSGEAIVDQPMADRGGVEVGAGAWIGANATVLDGVTLGPAATVGAGAVVRADVPAHATVAGVPARPIRGR</sequence>
<dbReference type="InterPro" id="IPR018357">
    <property type="entry name" value="Hexapep_transf_CS"/>
</dbReference>
<dbReference type="PROSITE" id="PS00101">
    <property type="entry name" value="HEXAPEP_TRANSFERASES"/>
    <property type="match status" value="1"/>
</dbReference>
<feature type="region of interest" description="Disordered" evidence="4">
    <location>
        <begin position="1"/>
        <end position="27"/>
    </location>
</feature>
<dbReference type="OrthoDB" id="9812571at2"/>
<protein>
    <recommendedName>
        <fullName evidence="7">Acetyltransferase</fullName>
    </recommendedName>
</protein>
<gene>
    <name evidence="5" type="ordered locus">PSMK_04140</name>
</gene>
<dbReference type="Pfam" id="PF00132">
    <property type="entry name" value="Hexapep"/>
    <property type="match status" value="1"/>
</dbReference>
<keyword evidence="3" id="KW-0012">Acyltransferase</keyword>
<keyword evidence="6" id="KW-1185">Reference proteome</keyword>
<dbReference type="InterPro" id="IPR001451">
    <property type="entry name" value="Hexapep"/>
</dbReference>
<evidence type="ECO:0000313" key="5">
    <source>
        <dbReference type="EMBL" id="BAM02573.1"/>
    </source>
</evidence>
<reference evidence="5 6" key="1">
    <citation type="submission" date="2012-02" db="EMBL/GenBank/DDBJ databases">
        <title>Complete genome sequence of Phycisphaera mikurensis NBRC 102666.</title>
        <authorList>
            <person name="Ankai A."/>
            <person name="Hosoyama A."/>
            <person name="Terui Y."/>
            <person name="Sekine M."/>
            <person name="Fukai R."/>
            <person name="Kato Y."/>
            <person name="Nakamura S."/>
            <person name="Yamada-Narita S."/>
            <person name="Kawakoshi A."/>
            <person name="Fukunaga Y."/>
            <person name="Yamazaki S."/>
            <person name="Fujita N."/>
        </authorList>
    </citation>
    <scope>NUCLEOTIDE SEQUENCE [LARGE SCALE GENOMIC DNA]</scope>
    <source>
        <strain evidence="6">NBRC 102666 / KCTC 22515 / FYK2301M01</strain>
    </source>
</reference>
<dbReference type="HOGENOM" id="CLU_051638_7_0_0"/>
<accession>I0IBD5</accession>